<evidence type="ECO:0000259" key="3">
    <source>
        <dbReference type="Pfam" id="PF22666"/>
    </source>
</evidence>
<dbReference type="Proteomes" id="UP000001601">
    <property type="component" value="Unassembled WGS sequence"/>
</dbReference>
<dbReference type="PROSITE" id="PS51257">
    <property type="entry name" value="PROKAR_LIPOPROTEIN"/>
    <property type="match status" value="1"/>
</dbReference>
<evidence type="ECO:0000313" key="5">
    <source>
        <dbReference type="Proteomes" id="UP000001601"/>
    </source>
</evidence>
<dbReference type="InterPro" id="IPR008979">
    <property type="entry name" value="Galactose-bd-like_sf"/>
</dbReference>
<evidence type="ECO:0000256" key="2">
    <source>
        <dbReference type="SAM" id="SignalP"/>
    </source>
</evidence>
<dbReference type="Pfam" id="PF22666">
    <property type="entry name" value="Glyco_hydro_2_N2"/>
    <property type="match status" value="1"/>
</dbReference>
<evidence type="ECO:0000313" key="4">
    <source>
        <dbReference type="EMBL" id="EAQ48526.1"/>
    </source>
</evidence>
<dbReference type="Gene3D" id="2.60.120.260">
    <property type="entry name" value="Galactose-binding domain-like"/>
    <property type="match status" value="1"/>
</dbReference>
<dbReference type="eggNOG" id="COG3250">
    <property type="taxonomic scope" value="Bacteria"/>
</dbReference>
<dbReference type="NCBIfam" id="NF045579">
    <property type="entry name" value="rhamnoside_JR"/>
    <property type="match status" value="1"/>
</dbReference>
<proteinExistence type="predicted"/>
<gene>
    <name evidence="4" type="ORF">MED217_13504</name>
</gene>
<feature type="domain" description="Beta-mannosidase-like galactose-binding" evidence="3">
    <location>
        <begin position="790"/>
        <end position="872"/>
    </location>
</feature>
<protein>
    <recommendedName>
        <fullName evidence="3">Beta-mannosidase-like galactose-binding domain-containing protein</fullName>
    </recommendedName>
</protein>
<dbReference type="HOGENOM" id="CLU_003772_1_0_10"/>
<sequence>MRILFKLLLVLLTTGLFTACQSQNSEVTHSDTALWPDIEKTAKPWTRWWWMGSAVDKSNIKEHLVAFEKAGLGGVEITPIYGAKGEEEQFLEFLSPEYLELLDYTITTADSLGLGVDMVLGTGWPYGGPQVEREFAATKLVVQKYELAQGKAFDQELKPDPKERQPASLNAVLAYDTAGNFKDLTKEVRDGKLSWTPEDASYTVYALFTGKTGQKVKRAAPGGAGYTLDHYSKEAFVDYIQPYDSAFAEIKGQLRAIFNDSYEVYGTDFTPKFFEQFEKLRGYDLKPHINLLLSDSDNDLGNRVKSDYRETLSDLLLHQFNEPWTDWSNKHGFKTKLQAHGSPGNLIDLYASADIPECETFGSMPFDIKGFRREEENIRTGDADPVMLKFSSSAGHIAGKPLISSETFTWLREHFKTALSQAKPEAEELLLNGVNHIFLHGSTYSPERAGWPGWKFYASVNFSPKNTIWKDASALFGYVGNVQSVLQEGKADNETLLYWPIYDQYNSYKKGNLFFQFKIHSLDEWLLDTPFYETTNTLMNKGYGVDFLSDAFLKQAKVEAGKIVLPGGTYKALVVPDCQFMPLGSMEKLVALKNAGASVIFTGLPESVPGYFEYEKQTAALENLMSENDLAITALESGLRAAEVAPETLVASGLKFIRRAQGDSKIYYLVNHTQEDIDTYIPLSGNVDNAVLLDPLTRKVGAAAVRETEGQAEVKVQIASGDALLIKTNWDSPEEQWAYTSPSAEGIPLETEWNISFEEGGPTLPEAATMNSLKSWTTLGEDAEHFSGTASYTTTFTKPETAADTWQLDLGDVRESAAVWLNDNYIGTAWSAPYRLDLGALQSGENTLTIKVTNLAANRLRAKELRGEEWKTFYEINMVNKDYKPFDATVWEPTPSGLLGPVQLVPLAIETK</sequence>
<keyword evidence="1" id="KW-0378">Hydrolase</keyword>
<dbReference type="OrthoDB" id="9761519at2"/>
<dbReference type="RefSeq" id="WP_009781055.1">
    <property type="nucleotide sequence ID" value="NZ_CH672395.1"/>
</dbReference>
<dbReference type="InterPro" id="IPR054593">
    <property type="entry name" value="Beta-mannosidase-like_N2"/>
</dbReference>
<keyword evidence="5" id="KW-1185">Reference proteome</keyword>
<feature type="chain" id="PRO_5002664307" description="Beta-mannosidase-like galactose-binding domain-containing protein" evidence="2">
    <location>
        <begin position="20"/>
        <end position="912"/>
    </location>
</feature>
<feature type="signal peptide" evidence="2">
    <location>
        <begin position="1"/>
        <end position="19"/>
    </location>
</feature>
<comment type="caution">
    <text evidence="4">The sequence shown here is derived from an EMBL/GenBank/DDBJ whole genome shotgun (WGS) entry which is preliminary data.</text>
</comment>
<name>A3XPJ9_LEEBM</name>
<evidence type="ECO:0000256" key="1">
    <source>
        <dbReference type="ARBA" id="ARBA00022801"/>
    </source>
</evidence>
<reference evidence="4 5" key="1">
    <citation type="journal article" date="2007" name="Nature">
        <title>Light stimulates growth of proteorhodopsin-containing marine Flavobacteria.</title>
        <authorList>
            <person name="Gomez-Consarnau L."/>
            <person name="Gonzalez J.M."/>
            <person name="Coll-Llado M."/>
            <person name="Gourdon P."/>
            <person name="Pascher T."/>
            <person name="Neutze R."/>
            <person name="Pedros-Alio C."/>
            <person name="Pinhassi J."/>
        </authorList>
    </citation>
    <scope>NUCLEOTIDE SEQUENCE [LARGE SCALE GENOMIC DNA]</scope>
    <source>
        <strain evidence="4 5">MED217</strain>
    </source>
</reference>
<dbReference type="SUPFAM" id="SSF49785">
    <property type="entry name" value="Galactose-binding domain-like"/>
    <property type="match status" value="1"/>
</dbReference>
<organism evidence="4 5">
    <name type="scientific">Leeuwenhoekiella blandensis (strain CECT 7118 / CCUG 51940 / KCTC 22103 / MED217)</name>
    <name type="common">Flavobacterium sp. (strain MED217)</name>
    <dbReference type="NCBI Taxonomy" id="398720"/>
    <lineage>
        <taxon>Bacteria</taxon>
        <taxon>Pseudomonadati</taxon>
        <taxon>Bacteroidota</taxon>
        <taxon>Flavobacteriia</taxon>
        <taxon>Flavobacteriales</taxon>
        <taxon>Flavobacteriaceae</taxon>
        <taxon>Leeuwenhoekiella</taxon>
    </lineage>
</organism>
<dbReference type="Pfam" id="PF17132">
    <property type="entry name" value="Glyco_hydro_106"/>
    <property type="match status" value="3"/>
</dbReference>
<dbReference type="PANTHER" id="PTHR36848:SF2">
    <property type="entry name" value="SECRETED PROTEIN"/>
    <property type="match status" value="1"/>
</dbReference>
<dbReference type="GO" id="GO:0004553">
    <property type="term" value="F:hydrolase activity, hydrolyzing O-glycosyl compounds"/>
    <property type="evidence" value="ECO:0007669"/>
    <property type="project" value="UniProtKB-ARBA"/>
</dbReference>
<dbReference type="STRING" id="398720.MED217_13504"/>
<dbReference type="PANTHER" id="PTHR36848">
    <property type="entry name" value="DNA-BINDING PROTEIN (PUTATIVE SECRETED PROTEIN)-RELATED"/>
    <property type="match status" value="1"/>
</dbReference>
<dbReference type="AlphaFoldDB" id="A3XPJ9"/>
<dbReference type="InterPro" id="IPR053161">
    <property type="entry name" value="Ulvan_degrading_GH"/>
</dbReference>
<keyword evidence="2" id="KW-0732">Signal</keyword>
<accession>A3XPJ9</accession>
<dbReference type="EMBL" id="AANC01000008">
    <property type="protein sequence ID" value="EAQ48526.1"/>
    <property type="molecule type" value="Genomic_DNA"/>
</dbReference>